<name>A0A5D4TFD3_9BACI</name>
<comment type="cofactor">
    <cofactor evidence="1">
        <name>adenosylcob(III)alamin</name>
        <dbReference type="ChEBI" id="CHEBI:18408"/>
    </cofactor>
</comment>
<dbReference type="Proteomes" id="UP000324517">
    <property type="component" value="Unassembled WGS sequence"/>
</dbReference>
<keyword evidence="5" id="KW-0170">Cobalt</keyword>
<comment type="caution">
    <text evidence="7">The sequence shown here is derived from an EMBL/GenBank/DDBJ whole genome shotgun (WGS) entry which is preliminary data.</text>
</comment>
<dbReference type="GO" id="GO:0046872">
    <property type="term" value="F:metal ion binding"/>
    <property type="evidence" value="ECO:0007669"/>
    <property type="project" value="InterPro"/>
</dbReference>
<dbReference type="SUPFAM" id="SSF51703">
    <property type="entry name" value="Cobalamin (vitamin B12)-dependent enzymes"/>
    <property type="match status" value="1"/>
</dbReference>
<organism evidence="7 8">
    <name type="scientific">Sutcliffiella horikoshii</name>
    <dbReference type="NCBI Taxonomy" id="79883"/>
    <lineage>
        <taxon>Bacteria</taxon>
        <taxon>Bacillati</taxon>
        <taxon>Bacillota</taxon>
        <taxon>Bacilli</taxon>
        <taxon>Bacillales</taxon>
        <taxon>Bacillaceae</taxon>
        <taxon>Sutcliffiella</taxon>
    </lineage>
</organism>
<keyword evidence="3" id="KW-0846">Cobalamin</keyword>
<dbReference type="Pfam" id="PF01642">
    <property type="entry name" value="MM_CoA_mutase"/>
    <property type="match status" value="1"/>
</dbReference>
<evidence type="ECO:0000256" key="1">
    <source>
        <dbReference type="ARBA" id="ARBA00001922"/>
    </source>
</evidence>
<accession>A0A5D4TFD3</accession>
<dbReference type="AlphaFoldDB" id="A0A5D4TFD3"/>
<dbReference type="GO" id="GO:0016866">
    <property type="term" value="F:intramolecular transferase activity"/>
    <property type="evidence" value="ECO:0007669"/>
    <property type="project" value="InterPro"/>
</dbReference>
<dbReference type="InterPro" id="IPR036724">
    <property type="entry name" value="Cobalamin-bd_sf"/>
</dbReference>
<gene>
    <name evidence="7" type="ORF">FZC75_01180</name>
</gene>
<evidence type="ECO:0000256" key="2">
    <source>
        <dbReference type="ARBA" id="ARBA00008465"/>
    </source>
</evidence>
<comment type="similarity">
    <text evidence="2">Belongs to the methylmalonyl-CoA mutase family.</text>
</comment>
<dbReference type="OrthoDB" id="9762378at2"/>
<evidence type="ECO:0000256" key="4">
    <source>
        <dbReference type="ARBA" id="ARBA00023235"/>
    </source>
</evidence>
<dbReference type="GO" id="GO:0031419">
    <property type="term" value="F:cobalamin binding"/>
    <property type="evidence" value="ECO:0007669"/>
    <property type="project" value="UniProtKB-KW"/>
</dbReference>
<dbReference type="CDD" id="cd03677">
    <property type="entry name" value="MM_CoA_mutase_beta"/>
    <property type="match status" value="1"/>
</dbReference>
<dbReference type="InterPro" id="IPR006099">
    <property type="entry name" value="MeMalonylCoA_mutase_a/b_cat"/>
</dbReference>
<dbReference type="SUPFAM" id="SSF52242">
    <property type="entry name" value="Cobalamin (vitamin B12)-binding domain"/>
    <property type="match status" value="1"/>
</dbReference>
<proteinExistence type="inferred from homology"/>
<dbReference type="InterPro" id="IPR016176">
    <property type="entry name" value="Cbl-dep_enz_cat"/>
</dbReference>
<protein>
    <submittedName>
        <fullName evidence="7">Methylmalonyl-CoA mutase</fullName>
    </submittedName>
</protein>
<feature type="domain" description="Methylmalonyl-CoA mutase alpha/beta chain catalytic" evidence="6">
    <location>
        <begin position="70"/>
        <end position="469"/>
    </location>
</feature>
<reference evidence="7 8" key="1">
    <citation type="submission" date="2019-08" db="EMBL/GenBank/DDBJ databases">
        <title>Bacillus genomes from the desert of Cuatro Cienegas, Coahuila.</title>
        <authorList>
            <person name="Olmedo-Alvarez G."/>
        </authorList>
    </citation>
    <scope>NUCLEOTIDE SEQUENCE [LARGE SCALE GENOMIC DNA]</scope>
    <source>
        <strain evidence="7 8">CH98b_3T</strain>
    </source>
</reference>
<dbReference type="EMBL" id="VTET01000001">
    <property type="protein sequence ID" value="TYS74347.1"/>
    <property type="molecule type" value="Genomic_DNA"/>
</dbReference>
<dbReference type="Gene3D" id="3.20.20.240">
    <property type="entry name" value="Methylmalonyl-CoA mutase"/>
    <property type="match status" value="1"/>
</dbReference>
<dbReference type="PANTHER" id="PTHR48101">
    <property type="entry name" value="METHYLMALONYL-COA MUTASE, MITOCHONDRIAL-RELATED"/>
    <property type="match status" value="1"/>
</dbReference>
<evidence type="ECO:0000313" key="7">
    <source>
        <dbReference type="EMBL" id="TYS74347.1"/>
    </source>
</evidence>
<dbReference type="Gene3D" id="3.40.50.280">
    <property type="entry name" value="Cobalamin-binding domain"/>
    <property type="match status" value="1"/>
</dbReference>
<sequence length="621" mass="69202">MKMSKLKEMKSNSFPKVTMEEWVEQAEKALKGKPVSKLNTVTYEGIIRKPVYTENDRSELASKNLIEKSDWAVSQQLYASTSFEELNAQLKQELESGLESIHFATFPSTEPKALLIKKPTDLKTLLKEISLNDIALQVHAGASATTFINALIDSEIETKNLHGIIGADPVGELAATGKLSQPLEQYYDEMKSNIEWKENNAPALKTVWVQSNAYHNGGASAVQELAAVMATAVEYLQELMNRGMSIDEASQEIAFTFLVGSDFFMELSKLRAARVLWANIVEAFGGDVKAQKMTVHATTSMFTKSNLDPYVNMLRSTTEAFSAAIGGADSINVDSYQQGKDAFSRRVARNTHYILKEESFLDKVVDPAAGSYYVENLTNQLADEAWKLFQELDKLGGIVEALRTNFLQDRIAEVKEKRLKDVQSRKKVLVGTNMFANLQEELKWQISTQPNEETEHAPVKVQAIQSLRLSEAFERLRYQAKLYQEKQGTSPKVTLINLGSLATHKARTDFASGFFQVGGLQPVVSPSFEHAKELVEWISDQNISGYVCICGSDDTYEELLNPAVMAVNSPNRKVLVAGLPQATRQKALQELGVSDFIHMRANCYKVLVKIHQEMGLTDNEA</sequence>
<evidence type="ECO:0000256" key="3">
    <source>
        <dbReference type="ARBA" id="ARBA00022628"/>
    </source>
</evidence>
<evidence type="ECO:0000259" key="6">
    <source>
        <dbReference type="Pfam" id="PF01642"/>
    </source>
</evidence>
<evidence type="ECO:0000256" key="5">
    <source>
        <dbReference type="ARBA" id="ARBA00023285"/>
    </source>
</evidence>
<evidence type="ECO:0000313" key="8">
    <source>
        <dbReference type="Proteomes" id="UP000324517"/>
    </source>
</evidence>
<keyword evidence="4" id="KW-0413">Isomerase</keyword>